<dbReference type="SUPFAM" id="SSF69593">
    <property type="entry name" value="Glycerol-3-phosphate (1)-acyltransferase"/>
    <property type="match status" value="1"/>
</dbReference>
<evidence type="ECO:0000259" key="1">
    <source>
        <dbReference type="PROSITE" id="PS50042"/>
    </source>
</evidence>
<dbReference type="Gene3D" id="2.60.120.10">
    <property type="entry name" value="Jelly Rolls"/>
    <property type="match status" value="2"/>
</dbReference>
<dbReference type="Pfam" id="PF00027">
    <property type="entry name" value="cNMP_binding"/>
    <property type="match status" value="1"/>
</dbReference>
<dbReference type="InterPro" id="IPR000595">
    <property type="entry name" value="cNMP-bd_dom"/>
</dbReference>
<dbReference type="EMBL" id="JAPUBN010000010">
    <property type="protein sequence ID" value="MCZ2720791.1"/>
    <property type="molecule type" value="Genomic_DNA"/>
</dbReference>
<dbReference type="SUPFAM" id="SSF51206">
    <property type="entry name" value="cAMP-binding domain-like"/>
    <property type="match status" value="2"/>
</dbReference>
<feature type="domain" description="Cyclic nucleotide-binding" evidence="1">
    <location>
        <begin position="185"/>
        <end position="289"/>
    </location>
</feature>
<organism evidence="2 3">
    <name type="scientific">Marinomonas phaeophyticola</name>
    <dbReference type="NCBI Taxonomy" id="3004091"/>
    <lineage>
        <taxon>Bacteria</taxon>
        <taxon>Pseudomonadati</taxon>
        <taxon>Pseudomonadota</taxon>
        <taxon>Gammaproteobacteria</taxon>
        <taxon>Oceanospirillales</taxon>
        <taxon>Oceanospirillaceae</taxon>
        <taxon>Marinomonas</taxon>
    </lineage>
</organism>
<dbReference type="Pfam" id="PF13472">
    <property type="entry name" value="Lipase_GDSL_2"/>
    <property type="match status" value="1"/>
</dbReference>
<dbReference type="InterPro" id="IPR013830">
    <property type="entry name" value="SGNH_hydro"/>
</dbReference>
<dbReference type="RefSeq" id="WP_269122942.1">
    <property type="nucleotide sequence ID" value="NZ_JAPUBN010000010.1"/>
</dbReference>
<protein>
    <submittedName>
        <fullName evidence="2">Cyclic nucleotide-binding domain-containing protein</fullName>
    </submittedName>
</protein>
<reference evidence="2" key="1">
    <citation type="submission" date="2022-12" db="EMBL/GenBank/DDBJ databases">
        <title>Marinomonas 15G1-11 sp. nov, isolated from marine algae.</title>
        <authorList>
            <person name="Butt M."/>
            <person name="Choi D.G."/>
            <person name="Kim J.M."/>
            <person name="Lee J.K."/>
            <person name="Baek J.H."/>
            <person name="Jeon C.O."/>
        </authorList>
    </citation>
    <scope>NUCLEOTIDE SEQUENCE</scope>
    <source>
        <strain evidence="2">15G1-11</strain>
    </source>
</reference>
<evidence type="ECO:0000313" key="3">
    <source>
        <dbReference type="Proteomes" id="UP001149719"/>
    </source>
</evidence>
<gene>
    <name evidence="2" type="ORF">O1D97_03815</name>
</gene>
<evidence type="ECO:0000313" key="2">
    <source>
        <dbReference type="EMBL" id="MCZ2720791.1"/>
    </source>
</evidence>
<dbReference type="InterPro" id="IPR050397">
    <property type="entry name" value="Env_Response_Regulators"/>
</dbReference>
<proteinExistence type="predicted"/>
<dbReference type="InterPro" id="IPR014710">
    <property type="entry name" value="RmlC-like_jellyroll"/>
</dbReference>
<dbReference type="PROSITE" id="PS50042">
    <property type="entry name" value="CNMP_BINDING_3"/>
    <property type="match status" value="2"/>
</dbReference>
<dbReference type="CDD" id="cd00038">
    <property type="entry name" value="CAP_ED"/>
    <property type="match status" value="2"/>
</dbReference>
<keyword evidence="3" id="KW-1185">Reference proteome</keyword>
<dbReference type="SUPFAM" id="SSF52266">
    <property type="entry name" value="SGNH hydrolase"/>
    <property type="match status" value="1"/>
</dbReference>
<feature type="domain" description="Cyclic nucleotide-binding" evidence="1">
    <location>
        <begin position="12"/>
        <end position="77"/>
    </location>
</feature>
<dbReference type="Proteomes" id="UP001149719">
    <property type="component" value="Unassembled WGS sequence"/>
</dbReference>
<name>A0ABT4JRI9_9GAMM</name>
<dbReference type="PANTHER" id="PTHR24567">
    <property type="entry name" value="CRP FAMILY TRANSCRIPTIONAL REGULATORY PROTEIN"/>
    <property type="match status" value="1"/>
</dbReference>
<dbReference type="PANTHER" id="PTHR24567:SF26">
    <property type="entry name" value="REGULATORY PROTEIN YEIL"/>
    <property type="match status" value="1"/>
</dbReference>
<dbReference type="Gene3D" id="3.40.50.1110">
    <property type="entry name" value="SGNH hydrolase"/>
    <property type="match status" value="1"/>
</dbReference>
<accession>A0ABT4JRI9</accession>
<comment type="caution">
    <text evidence="2">The sequence shown here is derived from an EMBL/GenBank/DDBJ whole genome shotgun (WGS) entry which is preliminary data.</text>
</comment>
<dbReference type="InterPro" id="IPR036514">
    <property type="entry name" value="SGNH_hydro_sf"/>
</dbReference>
<dbReference type="InterPro" id="IPR018490">
    <property type="entry name" value="cNMP-bd_dom_sf"/>
</dbReference>
<sequence length="873" mass="99190">MDVANTVRQLPFLENASESIIESITSMARLVTLTQNNVLIKHFDPGNTLYFLIEGKLSISIPSKETSEEHEVGTISEIYTPIGWSALRYPSRYATTFTTLENTTLISLPILELKTLLDEELEFGNHFLHFVYQTCLSVLADIQNKTKPFFSNESLAFDETRPFNKEGVSSHNLLKAQEVLAASPFFEGFTETNIHRFAKSSLQLLVHQGDIISQQNQYADGLYVLLNGKVIVRYQTETGEIITTRTISRKSALLGWCTTDEDILNRTSMIASRDSTILYISREHIRKILLSDQALNLKYWYRLIWLVGTHLLAARMRYLSQASNNEVFSVTNVVEQNAALLPVTSPLYKIGKLLKSPVTTDEAFGLLYKSLHFGNTLERTISGMCLDILRDVQRENGFYRHLQRTYDDITQLPSDTPATDVRRKSVSLFDQAFQQVPYVIKGLENLPKKPGSLFIYNHLNHSASTCLPNGFQFPIDAQFISSMIIDKQYGVSGIRVVRRSQKDEYWRDDYYKRFGNLFVNSWESLSSDEELNQLFIQAGQAALKSNTPLLIAPEGTGFSTDESPGLMRTPIFNLAASMGAEEPWIVPIAVANFDKRVDHTVYSVVIKPAFKLSSKVDISNVEEVAAFVKEYQSTFRGYVEEAIQLAEAISATPDLSYQEGYRSNVKKLNQLEVEFESDVRELEFRLAQKPYEDNPVAFYGSTTIRNWPELTSQLGRNDIINLGFSAATLESCVYYFERIVLPQKPRSLVLYAGDNDIGNLHSSNRVLELYIELLQKVDSHLPHIPVTIISIKPSPSRSQQYDTIVNTNESLKRLAKTRPNTQYVDLFSLLLDDDGKIKTNLFEDDLLHLNARGYKLWSKNLKFLQNFIFDSNS</sequence>
<dbReference type="SMART" id="SM00100">
    <property type="entry name" value="cNMP"/>
    <property type="match status" value="2"/>
</dbReference>